<evidence type="ECO:0000313" key="4">
    <source>
        <dbReference type="Proteomes" id="UP000192223"/>
    </source>
</evidence>
<evidence type="ECO:0000256" key="3">
    <source>
        <dbReference type="SAM" id="SignalP"/>
    </source>
</evidence>
<dbReference type="GO" id="GO:0031012">
    <property type="term" value="C:extracellular matrix"/>
    <property type="evidence" value="ECO:0007669"/>
    <property type="project" value="TreeGrafter"/>
</dbReference>
<evidence type="ECO:0000313" key="5">
    <source>
        <dbReference type="RefSeq" id="XP_018322830.1"/>
    </source>
</evidence>
<reference evidence="5" key="1">
    <citation type="submission" date="2025-08" db="UniProtKB">
        <authorList>
            <consortium name="RefSeq"/>
        </authorList>
    </citation>
    <scope>IDENTIFICATION</scope>
    <source>
        <tissue evidence="5">Entire body</tissue>
    </source>
</reference>
<dbReference type="InParanoid" id="A0A1W4WS30"/>
<dbReference type="PRINTS" id="PR00947">
    <property type="entry name" value="CUTICLE"/>
</dbReference>
<dbReference type="Pfam" id="PF00379">
    <property type="entry name" value="Chitin_bind_4"/>
    <property type="match status" value="3"/>
</dbReference>
<protein>
    <submittedName>
        <fullName evidence="5">Uncharacterized protein LOC108735389</fullName>
    </submittedName>
</protein>
<dbReference type="AlphaFoldDB" id="A0A1W4WS30"/>
<dbReference type="PANTHER" id="PTHR12236">
    <property type="entry name" value="STRUCTURAL CONTITUENT OF CUTICLE"/>
    <property type="match status" value="1"/>
</dbReference>
<name>A0A1W4WS30_AGRPL</name>
<feature type="chain" id="PRO_5010736372" evidence="3">
    <location>
        <begin position="18"/>
        <end position="640"/>
    </location>
</feature>
<accession>A0A1W4WS30</accession>
<dbReference type="PANTHER" id="PTHR12236:SF75">
    <property type="entry name" value="CUTICULAR PROTEIN 62BB, ISOFORM A"/>
    <property type="match status" value="1"/>
</dbReference>
<evidence type="ECO:0000256" key="2">
    <source>
        <dbReference type="PROSITE-ProRule" id="PRU00497"/>
    </source>
</evidence>
<sequence length="640" mass="67834">MSLKLFAFVVLAAAANAGLIPTAPVAVAKYSAAPAVSYAYQSAPIAAHASAAYAAAPAAYAAAPAAYSAVPAAYAAAPAAYAAAPVYQKYAAPLAPVVHAAPVAHYAPIAHAAPIAKAVVAEPYAPPHYDFGYSVSDPHTGDSKSQQESRVNDVVHGSYSLIDADGFKRTVEYTADDHNGFNAVVHREPLGKVIAPAPVAYAAPVAKVVAPALTYAAPVAKYIHIILFAYVWTVATAGVQQAPAVSYSYISHPSDHVQHYVPQVIKKTVSPFLYTAPVERPSYVSHSPTIIHHQSPTYQIHKIQEPALIPKVAFPTIYTQPVHVPTIRKEIRVAPVQLPPIHRTIQIENEQDVPAHYEFGYSVEDHHTGDIKKQQEIRNGHVVQGSYSLIDPDGFKRVVQYAADDHKGFTAVVHREPIGKVITKVAAPPISIEPSLEYIIQLKMVYKIFVMAAIVATAAAGVVPASHAVSYAYQSAPEVSHAPLAVATPVAYAAAPVYQKYAAPVASIVHAAPVAPVFHAAPVAPVVHAAPVAHYAPIAHAAPIAKAIVAEPYAPPHYDFGYSVSDPHTGDSKAQQESRVNDAVHGSYSLIDSDGFKRTVEYTADDHNGFNAIVHREPLGKVIAPVSPVAYAAPVAKLLH</sequence>
<dbReference type="InterPro" id="IPR031311">
    <property type="entry name" value="CHIT_BIND_RR_consensus"/>
</dbReference>
<organism evidence="4 5">
    <name type="scientific">Agrilus planipennis</name>
    <name type="common">Emerald ash borer</name>
    <name type="synonym">Agrilus marcopoli</name>
    <dbReference type="NCBI Taxonomy" id="224129"/>
    <lineage>
        <taxon>Eukaryota</taxon>
        <taxon>Metazoa</taxon>
        <taxon>Ecdysozoa</taxon>
        <taxon>Arthropoda</taxon>
        <taxon>Hexapoda</taxon>
        <taxon>Insecta</taxon>
        <taxon>Pterygota</taxon>
        <taxon>Neoptera</taxon>
        <taxon>Endopterygota</taxon>
        <taxon>Coleoptera</taxon>
        <taxon>Polyphaga</taxon>
        <taxon>Elateriformia</taxon>
        <taxon>Buprestoidea</taxon>
        <taxon>Buprestidae</taxon>
        <taxon>Agrilinae</taxon>
        <taxon>Agrilus</taxon>
    </lineage>
</organism>
<keyword evidence="4" id="KW-1185">Reference proteome</keyword>
<dbReference type="GO" id="GO:0042302">
    <property type="term" value="F:structural constituent of cuticle"/>
    <property type="evidence" value="ECO:0007669"/>
    <property type="project" value="UniProtKB-UniRule"/>
</dbReference>
<gene>
    <name evidence="5" type="primary">LOC108735389</name>
</gene>
<feature type="signal peptide" evidence="3">
    <location>
        <begin position="1"/>
        <end position="17"/>
    </location>
</feature>
<dbReference type="RefSeq" id="XP_018322830.1">
    <property type="nucleotide sequence ID" value="XM_018467328.1"/>
</dbReference>
<dbReference type="PROSITE" id="PS00233">
    <property type="entry name" value="CHIT_BIND_RR_1"/>
    <property type="match status" value="3"/>
</dbReference>
<dbReference type="GO" id="GO:0005615">
    <property type="term" value="C:extracellular space"/>
    <property type="evidence" value="ECO:0007669"/>
    <property type="project" value="TreeGrafter"/>
</dbReference>
<dbReference type="KEGG" id="apln:108735389"/>
<keyword evidence="1 2" id="KW-0193">Cuticle</keyword>
<dbReference type="InterPro" id="IPR051217">
    <property type="entry name" value="Insect_Cuticle_Struc_Prot"/>
</dbReference>
<dbReference type="STRING" id="224129.A0A1W4WS30"/>
<keyword evidence="3" id="KW-0732">Signal</keyword>
<evidence type="ECO:0000256" key="1">
    <source>
        <dbReference type="ARBA" id="ARBA00022460"/>
    </source>
</evidence>
<dbReference type="PROSITE" id="PS51155">
    <property type="entry name" value="CHIT_BIND_RR_2"/>
    <property type="match status" value="3"/>
</dbReference>
<dbReference type="GeneID" id="108735389"/>
<proteinExistence type="predicted"/>
<dbReference type="Proteomes" id="UP000192223">
    <property type="component" value="Unplaced"/>
</dbReference>
<dbReference type="OrthoDB" id="6783507at2759"/>
<dbReference type="InterPro" id="IPR000618">
    <property type="entry name" value="Insect_cuticle"/>
</dbReference>